<proteinExistence type="predicted"/>
<reference evidence="2 3" key="1">
    <citation type="submission" date="2019-03" db="EMBL/GenBank/DDBJ databases">
        <title>Genomic analyses of the natural microbiome of Caenorhabditis elegans.</title>
        <authorList>
            <person name="Samuel B."/>
        </authorList>
    </citation>
    <scope>NUCLEOTIDE SEQUENCE [LARGE SCALE GENOMIC DNA]</scope>
    <source>
        <strain evidence="2 3">JUb89</strain>
    </source>
</reference>
<accession>A0A4R1Y5W7</accession>
<feature type="transmembrane region" description="Helical" evidence="1">
    <location>
        <begin position="27"/>
        <end position="48"/>
    </location>
</feature>
<evidence type="ECO:0000256" key="1">
    <source>
        <dbReference type="SAM" id="Phobius"/>
    </source>
</evidence>
<evidence type="ECO:0000313" key="2">
    <source>
        <dbReference type="EMBL" id="TCM67523.1"/>
    </source>
</evidence>
<keyword evidence="1" id="KW-1133">Transmembrane helix</keyword>
<dbReference type="Proteomes" id="UP000294963">
    <property type="component" value="Unassembled WGS sequence"/>
</dbReference>
<keyword evidence="3" id="KW-1185">Reference proteome</keyword>
<evidence type="ECO:0000313" key="3">
    <source>
        <dbReference type="Proteomes" id="UP000294963"/>
    </source>
</evidence>
<dbReference type="AlphaFoldDB" id="A0A4R1Y5W7"/>
<protein>
    <submittedName>
        <fullName evidence="2">Uncharacterized protein</fullName>
    </submittedName>
</protein>
<dbReference type="EMBL" id="SLVJ01000008">
    <property type="protein sequence ID" value="TCM67523.1"/>
    <property type="molecule type" value="Genomic_DNA"/>
</dbReference>
<gene>
    <name evidence="2" type="ORF">EC844_10837</name>
</gene>
<comment type="caution">
    <text evidence="2">The sequence shown here is derived from an EMBL/GenBank/DDBJ whole genome shotgun (WGS) entry which is preliminary data.</text>
</comment>
<name>A0A4R1Y5W7_ACICA</name>
<keyword evidence="1" id="KW-0812">Transmembrane</keyword>
<keyword evidence="1" id="KW-0472">Membrane</keyword>
<feature type="transmembrane region" description="Helical" evidence="1">
    <location>
        <begin position="54"/>
        <end position="73"/>
    </location>
</feature>
<organism evidence="2 3">
    <name type="scientific">Acinetobacter calcoaceticus</name>
    <dbReference type="NCBI Taxonomy" id="471"/>
    <lineage>
        <taxon>Bacteria</taxon>
        <taxon>Pseudomonadati</taxon>
        <taxon>Pseudomonadota</taxon>
        <taxon>Gammaproteobacteria</taxon>
        <taxon>Moraxellales</taxon>
        <taxon>Moraxellaceae</taxon>
        <taxon>Acinetobacter</taxon>
        <taxon>Acinetobacter calcoaceticus/baumannii complex</taxon>
    </lineage>
</organism>
<sequence length="81" mass="9688">MIFSEMYKHDNDFEQDYDFPKTRKEKIIWAGFKYSAVALCIAGGLLIIDSYLKGMYLLTLFLILAAIWIYWSYKKDLKDFR</sequence>